<comment type="caution">
    <text evidence="1">The sequence shown here is derived from an EMBL/GenBank/DDBJ whole genome shotgun (WGS) entry which is preliminary data.</text>
</comment>
<proteinExistence type="predicted"/>
<dbReference type="EMBL" id="CM042014">
    <property type="protein sequence ID" value="KAI3721007.1"/>
    <property type="molecule type" value="Genomic_DNA"/>
</dbReference>
<sequence length="188" mass="20888">MMISDGSGKARKSRTDRGKPESHTMFTDGSGQARESHNVYRRIGASPRAEDESRQAQESQDVYRRIGASPRANNVNTGLSLEHGTTVPHLRISTIKVFCCVMFEVRMVGIRGHLHEVLSSLRSQTSQMLITDGSGQARESNDDYRWIEESPRARLFGASPETFCDCVIWNGSRGILGNSRSFVLTLSP</sequence>
<organism evidence="1 2">
    <name type="scientific">Cichorium intybus</name>
    <name type="common">Chicory</name>
    <dbReference type="NCBI Taxonomy" id="13427"/>
    <lineage>
        <taxon>Eukaryota</taxon>
        <taxon>Viridiplantae</taxon>
        <taxon>Streptophyta</taxon>
        <taxon>Embryophyta</taxon>
        <taxon>Tracheophyta</taxon>
        <taxon>Spermatophyta</taxon>
        <taxon>Magnoliopsida</taxon>
        <taxon>eudicotyledons</taxon>
        <taxon>Gunneridae</taxon>
        <taxon>Pentapetalae</taxon>
        <taxon>asterids</taxon>
        <taxon>campanulids</taxon>
        <taxon>Asterales</taxon>
        <taxon>Asteraceae</taxon>
        <taxon>Cichorioideae</taxon>
        <taxon>Cichorieae</taxon>
        <taxon>Cichoriinae</taxon>
        <taxon>Cichorium</taxon>
    </lineage>
</organism>
<evidence type="ECO:0000313" key="1">
    <source>
        <dbReference type="EMBL" id="KAI3721007.1"/>
    </source>
</evidence>
<protein>
    <submittedName>
        <fullName evidence="1">Uncharacterized protein</fullName>
    </submittedName>
</protein>
<evidence type="ECO:0000313" key="2">
    <source>
        <dbReference type="Proteomes" id="UP001055811"/>
    </source>
</evidence>
<reference evidence="2" key="1">
    <citation type="journal article" date="2022" name="Mol. Ecol. Resour.">
        <title>The genomes of chicory, endive, great burdock and yacon provide insights into Asteraceae palaeo-polyploidization history and plant inulin production.</title>
        <authorList>
            <person name="Fan W."/>
            <person name="Wang S."/>
            <person name="Wang H."/>
            <person name="Wang A."/>
            <person name="Jiang F."/>
            <person name="Liu H."/>
            <person name="Zhao H."/>
            <person name="Xu D."/>
            <person name="Zhang Y."/>
        </authorList>
    </citation>
    <scope>NUCLEOTIDE SEQUENCE [LARGE SCALE GENOMIC DNA]</scope>
    <source>
        <strain evidence="2">cv. Punajuju</strain>
    </source>
</reference>
<reference evidence="1 2" key="2">
    <citation type="journal article" date="2022" name="Mol. Ecol. Resour.">
        <title>The genomes of chicory, endive, great burdock and yacon provide insights into Asteraceae paleo-polyploidization history and plant inulin production.</title>
        <authorList>
            <person name="Fan W."/>
            <person name="Wang S."/>
            <person name="Wang H."/>
            <person name="Wang A."/>
            <person name="Jiang F."/>
            <person name="Liu H."/>
            <person name="Zhao H."/>
            <person name="Xu D."/>
            <person name="Zhang Y."/>
        </authorList>
    </citation>
    <scope>NUCLEOTIDE SEQUENCE [LARGE SCALE GENOMIC DNA]</scope>
    <source>
        <strain evidence="2">cv. Punajuju</strain>
        <tissue evidence="1">Leaves</tissue>
    </source>
</reference>
<accession>A0ACB9BF50</accession>
<keyword evidence="2" id="KW-1185">Reference proteome</keyword>
<gene>
    <name evidence="1" type="ORF">L2E82_32008</name>
</gene>
<dbReference type="Proteomes" id="UP001055811">
    <property type="component" value="Linkage Group LG06"/>
</dbReference>
<name>A0ACB9BF50_CICIN</name>